<keyword evidence="1" id="KW-0472">Membrane</keyword>
<keyword evidence="1" id="KW-0812">Transmembrane</keyword>
<evidence type="ECO:0000313" key="2">
    <source>
        <dbReference type="EMBL" id="VAW75535.1"/>
    </source>
</evidence>
<keyword evidence="1" id="KW-1133">Transmembrane helix</keyword>
<accession>A0A3B0Y476</accession>
<proteinExistence type="predicted"/>
<organism evidence="2">
    <name type="scientific">hydrothermal vent metagenome</name>
    <dbReference type="NCBI Taxonomy" id="652676"/>
    <lineage>
        <taxon>unclassified sequences</taxon>
        <taxon>metagenomes</taxon>
        <taxon>ecological metagenomes</taxon>
    </lineage>
</organism>
<feature type="transmembrane region" description="Helical" evidence="1">
    <location>
        <begin position="33"/>
        <end position="57"/>
    </location>
</feature>
<feature type="transmembrane region" description="Helical" evidence="1">
    <location>
        <begin position="7"/>
        <end position="27"/>
    </location>
</feature>
<dbReference type="AlphaFoldDB" id="A0A3B0Y476"/>
<dbReference type="EMBL" id="UOFN01000048">
    <property type="protein sequence ID" value="VAW75535.1"/>
    <property type="molecule type" value="Genomic_DNA"/>
</dbReference>
<gene>
    <name evidence="2" type="ORF">MNBD_GAMMA15-2438</name>
</gene>
<reference evidence="2" key="1">
    <citation type="submission" date="2018-06" db="EMBL/GenBank/DDBJ databases">
        <authorList>
            <person name="Zhirakovskaya E."/>
        </authorList>
    </citation>
    <scope>NUCLEOTIDE SEQUENCE</scope>
</reference>
<protein>
    <submittedName>
        <fullName evidence="2">Uncharacterized protein</fullName>
    </submittedName>
</protein>
<name>A0A3B0Y476_9ZZZZ</name>
<sequence length="64" mass="7098">MTRASKAMRFFLFNASVLILLGIWLSGFDKVHWFLYAAPAFFLFAAAVGICPGLIVAQKIFGKN</sequence>
<evidence type="ECO:0000256" key="1">
    <source>
        <dbReference type="SAM" id="Phobius"/>
    </source>
</evidence>